<dbReference type="InterPro" id="IPR021765">
    <property type="entry name" value="UstYa-like"/>
</dbReference>
<dbReference type="InParanoid" id="A0A7C8N382"/>
<feature type="transmembrane region" description="Helical" evidence="2">
    <location>
        <begin position="41"/>
        <end position="66"/>
    </location>
</feature>
<comment type="similarity">
    <text evidence="1">Belongs to the ustYa family.</text>
</comment>
<gene>
    <name evidence="3" type="ORF">GQX73_g6334</name>
</gene>
<comment type="caution">
    <text evidence="3">The sequence shown here is derived from an EMBL/GenBank/DDBJ whole genome shotgun (WGS) entry which is preliminary data.</text>
</comment>
<evidence type="ECO:0000256" key="1">
    <source>
        <dbReference type="ARBA" id="ARBA00035112"/>
    </source>
</evidence>
<protein>
    <recommendedName>
        <fullName evidence="5">DUF3328 domain-containing protein</fullName>
    </recommendedName>
</protein>
<name>A0A7C8N382_9PEZI</name>
<evidence type="ECO:0000313" key="3">
    <source>
        <dbReference type="EMBL" id="KAF2967236.1"/>
    </source>
</evidence>
<dbReference type="EMBL" id="WUBL01000071">
    <property type="protein sequence ID" value="KAF2967236.1"/>
    <property type="molecule type" value="Genomic_DNA"/>
</dbReference>
<dbReference type="GO" id="GO:0043386">
    <property type="term" value="P:mycotoxin biosynthetic process"/>
    <property type="evidence" value="ECO:0007669"/>
    <property type="project" value="InterPro"/>
</dbReference>
<organism evidence="3 4">
    <name type="scientific">Xylaria multiplex</name>
    <dbReference type="NCBI Taxonomy" id="323545"/>
    <lineage>
        <taxon>Eukaryota</taxon>
        <taxon>Fungi</taxon>
        <taxon>Dikarya</taxon>
        <taxon>Ascomycota</taxon>
        <taxon>Pezizomycotina</taxon>
        <taxon>Sordariomycetes</taxon>
        <taxon>Xylariomycetidae</taxon>
        <taxon>Xylariales</taxon>
        <taxon>Xylariaceae</taxon>
        <taxon>Xylaria</taxon>
    </lineage>
</organism>
<keyword evidence="2" id="KW-0812">Transmembrane</keyword>
<dbReference type="OrthoDB" id="3687641at2759"/>
<dbReference type="PANTHER" id="PTHR33365">
    <property type="entry name" value="YALI0B05434P"/>
    <property type="match status" value="1"/>
</dbReference>
<dbReference type="AlphaFoldDB" id="A0A7C8N382"/>
<keyword evidence="4" id="KW-1185">Reference proteome</keyword>
<reference evidence="3 4" key="1">
    <citation type="submission" date="2019-12" db="EMBL/GenBank/DDBJ databases">
        <title>Draft genome sequence of the ascomycete Xylaria multiplex DSM 110363.</title>
        <authorList>
            <person name="Buettner E."/>
            <person name="Kellner H."/>
        </authorList>
    </citation>
    <scope>NUCLEOTIDE SEQUENCE [LARGE SCALE GENOMIC DNA]</scope>
    <source>
        <strain evidence="3 4">DSM 110363</strain>
    </source>
</reference>
<dbReference type="PANTHER" id="PTHR33365:SF6">
    <property type="entry name" value="OXIDASE USTYA"/>
    <property type="match status" value="1"/>
</dbReference>
<evidence type="ECO:0000256" key="2">
    <source>
        <dbReference type="SAM" id="Phobius"/>
    </source>
</evidence>
<keyword evidence="2" id="KW-0472">Membrane</keyword>
<sequence>MASNRADQAYHLLDSDDVETATKPLYRVYDGRKWLPKWQRLSWTAVSIILAIGLSAASGFVIGYLLSANRYSSGLSPYMGLAYNQKEALWWNTRYSDEAATEVELNQLWDTQIPWESGIISLDNDEARAMNLPESQPFPWDAGKKSLYIVNAHHLLHCVRNLYISIHQYRANLTQTINYPHILHCLDTLRVEVMCTADDTLRYVPLNSAHGSPRPGDGQLRKCRNWDQVQSFVKQHDPCYRYLKPGDTKISNLERFKFCPEESGYLPKIRKYFGYDDAWVPAPQEGPRELLW</sequence>
<accession>A0A7C8N382</accession>
<dbReference type="Pfam" id="PF11807">
    <property type="entry name" value="UstYa"/>
    <property type="match status" value="1"/>
</dbReference>
<evidence type="ECO:0000313" key="4">
    <source>
        <dbReference type="Proteomes" id="UP000481858"/>
    </source>
</evidence>
<keyword evidence="2" id="KW-1133">Transmembrane helix</keyword>
<evidence type="ECO:0008006" key="5">
    <source>
        <dbReference type="Google" id="ProtNLM"/>
    </source>
</evidence>
<proteinExistence type="inferred from homology"/>
<dbReference type="Proteomes" id="UP000481858">
    <property type="component" value="Unassembled WGS sequence"/>
</dbReference>